<dbReference type="Pfam" id="PF23562">
    <property type="entry name" value="AMP-binding_C_3"/>
    <property type="match status" value="1"/>
</dbReference>
<keyword evidence="1" id="KW-0547">Nucleotide-binding</keyword>
<dbReference type="CDD" id="cd05907">
    <property type="entry name" value="VL_LC_FACS_like"/>
    <property type="match status" value="1"/>
</dbReference>
<evidence type="ECO:0000313" key="4">
    <source>
        <dbReference type="EMBL" id="VAX15330.1"/>
    </source>
</evidence>
<dbReference type="PANTHER" id="PTHR43272:SF33">
    <property type="entry name" value="AMP-BINDING DOMAIN-CONTAINING PROTEIN-RELATED"/>
    <property type="match status" value="1"/>
</dbReference>
<dbReference type="Gene3D" id="3.40.50.12780">
    <property type="entry name" value="N-terminal domain of ligase-like"/>
    <property type="match status" value="1"/>
</dbReference>
<dbReference type="InterPro" id="IPR042099">
    <property type="entry name" value="ANL_N_sf"/>
</dbReference>
<keyword evidence="2" id="KW-0067">ATP-binding</keyword>
<accession>A0A3B1BXC0</accession>
<dbReference type="InterPro" id="IPR020845">
    <property type="entry name" value="AMP-binding_CS"/>
</dbReference>
<dbReference type="PANTHER" id="PTHR43272">
    <property type="entry name" value="LONG-CHAIN-FATTY-ACID--COA LIGASE"/>
    <property type="match status" value="1"/>
</dbReference>
<reference evidence="4" key="1">
    <citation type="submission" date="2018-06" db="EMBL/GenBank/DDBJ databases">
        <authorList>
            <person name="Zhirakovskaya E."/>
        </authorList>
    </citation>
    <scope>NUCLEOTIDE SEQUENCE</scope>
</reference>
<evidence type="ECO:0000256" key="2">
    <source>
        <dbReference type="ARBA" id="ARBA00022840"/>
    </source>
</evidence>
<dbReference type="AlphaFoldDB" id="A0A3B1BXC0"/>
<sequence length="599" mass="66809">MSGTDYITPAKAETLSGLFIERVKKSPDSIAYKQYDESKGIWIEKSWKEVSAEVAKWRVALKRENIAPGERVAIIMRNCMQWMFFDQGALASGLVVVPLYINDNPGNIAYILNNSGAKVLALENIEAWEALEEVHDKLETVTRVVIVNPSDKHVSDSRVKFLDRWLPEGKFCIEPYDMNPDDLATIVYTSGTTGPPKGVMLSHRNIVSDAYSGARSVEVFPEDTFLSFLPLCHTLERTIGYYLPMMCGSTVAFARSVKQLAEDLKIIRPTMLISVPLIYQRIFDKIHGKLKDESSFKRAIFNTAVDVGWKNFLYRQKRGGWSPSLLLWPLLNAMVGKKVMDGFGGRLRIAIAGGAPLSFDAARLFIGLGMQLLQGYGLTETSPVISVNRVDNNDPASIGPPLPGIDVKIDDNGEILTKSQSVMLGYWKNEEATREMIDADGWLHTGDIGKLEDGRLYITDRLKQIIVMSNGKKVPPSDIENRLASIGLFDNAVVVGEGQPCLILIAQLNLENWQALAQEYGLDPDSEDALDDKKVLDHALGLINERLKDMPAYAKIKSVLLTTDVWAVENGLLTPTLKTRRKPIVELYAEKIEEIYSKR</sequence>
<gene>
    <name evidence="4" type="ORF">MNBD_NITROSPINAE04-1944</name>
</gene>
<keyword evidence="4" id="KW-0436">Ligase</keyword>
<dbReference type="EC" id="6.2.1.3" evidence="4"/>
<name>A0A3B1BXC0_9ZZZZ</name>
<evidence type="ECO:0000256" key="1">
    <source>
        <dbReference type="ARBA" id="ARBA00022741"/>
    </source>
</evidence>
<dbReference type="InterPro" id="IPR000873">
    <property type="entry name" value="AMP-dep_synth/lig_dom"/>
</dbReference>
<dbReference type="PROSITE" id="PS00455">
    <property type="entry name" value="AMP_BINDING"/>
    <property type="match status" value="1"/>
</dbReference>
<dbReference type="GO" id="GO:0004467">
    <property type="term" value="F:long-chain fatty acid-CoA ligase activity"/>
    <property type="evidence" value="ECO:0007669"/>
    <property type="project" value="UniProtKB-EC"/>
</dbReference>
<organism evidence="4">
    <name type="scientific">hydrothermal vent metagenome</name>
    <dbReference type="NCBI Taxonomy" id="652676"/>
    <lineage>
        <taxon>unclassified sequences</taxon>
        <taxon>metagenomes</taxon>
        <taxon>ecological metagenomes</taxon>
    </lineage>
</organism>
<feature type="domain" description="AMP-dependent synthetase/ligase" evidence="3">
    <location>
        <begin position="21"/>
        <end position="427"/>
    </location>
</feature>
<dbReference type="InterPro" id="IPR020459">
    <property type="entry name" value="AMP-binding"/>
</dbReference>
<dbReference type="PRINTS" id="PR00154">
    <property type="entry name" value="AMPBINDING"/>
</dbReference>
<dbReference type="Pfam" id="PF00501">
    <property type="entry name" value="AMP-binding"/>
    <property type="match status" value="1"/>
</dbReference>
<evidence type="ECO:0000259" key="3">
    <source>
        <dbReference type="Pfam" id="PF00501"/>
    </source>
</evidence>
<proteinExistence type="predicted"/>
<dbReference type="GO" id="GO:0005524">
    <property type="term" value="F:ATP binding"/>
    <property type="evidence" value="ECO:0007669"/>
    <property type="project" value="UniProtKB-KW"/>
</dbReference>
<dbReference type="SUPFAM" id="SSF56801">
    <property type="entry name" value="Acetyl-CoA synthetase-like"/>
    <property type="match status" value="1"/>
</dbReference>
<dbReference type="GO" id="GO:0016020">
    <property type="term" value="C:membrane"/>
    <property type="evidence" value="ECO:0007669"/>
    <property type="project" value="TreeGrafter"/>
</dbReference>
<protein>
    <submittedName>
        <fullName evidence="4">Long-chain-fatty-acid--CoA ligase</fullName>
        <ecNumber evidence="4">6.2.1.3</ecNumber>
    </submittedName>
</protein>
<dbReference type="EMBL" id="UOGA01000035">
    <property type="protein sequence ID" value="VAX15330.1"/>
    <property type="molecule type" value="Genomic_DNA"/>
</dbReference>